<protein>
    <submittedName>
        <fullName evidence="2">Uncharacterized protein</fullName>
    </submittedName>
</protein>
<dbReference type="EMBL" id="JAUEPU010000008">
    <property type="protein sequence ID" value="KAK0500205.1"/>
    <property type="molecule type" value="Genomic_DNA"/>
</dbReference>
<feature type="compositionally biased region" description="Basic residues" evidence="1">
    <location>
        <begin position="225"/>
        <end position="234"/>
    </location>
</feature>
<feature type="region of interest" description="Disordered" evidence="1">
    <location>
        <begin position="158"/>
        <end position="251"/>
    </location>
</feature>
<feature type="region of interest" description="Disordered" evidence="1">
    <location>
        <begin position="79"/>
        <end position="111"/>
    </location>
</feature>
<accession>A0AA39V057</accession>
<name>A0AA39V057_9AGAR</name>
<organism evidence="2 3">
    <name type="scientific">Armillaria luteobubalina</name>
    <dbReference type="NCBI Taxonomy" id="153913"/>
    <lineage>
        <taxon>Eukaryota</taxon>
        <taxon>Fungi</taxon>
        <taxon>Dikarya</taxon>
        <taxon>Basidiomycota</taxon>
        <taxon>Agaricomycotina</taxon>
        <taxon>Agaricomycetes</taxon>
        <taxon>Agaricomycetidae</taxon>
        <taxon>Agaricales</taxon>
        <taxon>Marasmiineae</taxon>
        <taxon>Physalacriaceae</taxon>
        <taxon>Armillaria</taxon>
    </lineage>
</organism>
<evidence type="ECO:0000256" key="1">
    <source>
        <dbReference type="SAM" id="MobiDB-lite"/>
    </source>
</evidence>
<feature type="compositionally biased region" description="Polar residues" evidence="1">
    <location>
        <begin position="79"/>
        <end position="90"/>
    </location>
</feature>
<keyword evidence="3" id="KW-1185">Reference proteome</keyword>
<feature type="compositionally biased region" description="Low complexity" evidence="1">
    <location>
        <begin position="174"/>
        <end position="185"/>
    </location>
</feature>
<comment type="caution">
    <text evidence="2">The sequence shown here is derived from an EMBL/GenBank/DDBJ whole genome shotgun (WGS) entry which is preliminary data.</text>
</comment>
<gene>
    <name evidence="2" type="ORF">EDD18DRAFT_818991</name>
</gene>
<evidence type="ECO:0000313" key="2">
    <source>
        <dbReference type="EMBL" id="KAK0500205.1"/>
    </source>
</evidence>
<sequence length="270" mass="29525">MYQPPLEEPESPFDITIFIDDSFSYSNDFSAGDPRIYPGQIFDNSNTFSSESGSSSAYSSPAIGSLGLSFSDYEANHMSSREVSPASPHSSPGAYLEPPTTHNLTRRKSSSSAENTVSLLCDLRRYPSSPSLSDNYHQQQIMNISQDVRQISLGTRNADSFEASKPGPTTSMDGTSPSSYGSTSSLIPIQTQPPNELHFWPTPTPSPVSPNSPLLSADGTPWKDRPKRTKSRSKKDKEASLRRRKTQGPGEFVCDVCGDDFTAMHRLQGK</sequence>
<reference evidence="2" key="1">
    <citation type="submission" date="2023-06" db="EMBL/GenBank/DDBJ databases">
        <authorList>
            <consortium name="Lawrence Berkeley National Laboratory"/>
            <person name="Ahrendt S."/>
            <person name="Sahu N."/>
            <person name="Indic B."/>
            <person name="Wong-Bajracharya J."/>
            <person name="Merenyi Z."/>
            <person name="Ke H.-M."/>
            <person name="Monk M."/>
            <person name="Kocsube S."/>
            <person name="Drula E."/>
            <person name="Lipzen A."/>
            <person name="Balint B."/>
            <person name="Henrissat B."/>
            <person name="Andreopoulos B."/>
            <person name="Martin F.M."/>
            <person name="Harder C.B."/>
            <person name="Rigling D."/>
            <person name="Ford K.L."/>
            <person name="Foster G.D."/>
            <person name="Pangilinan J."/>
            <person name="Papanicolaou A."/>
            <person name="Barry K."/>
            <person name="LaButti K."/>
            <person name="Viragh M."/>
            <person name="Koriabine M."/>
            <person name="Yan M."/>
            <person name="Riley R."/>
            <person name="Champramary S."/>
            <person name="Plett K.L."/>
            <person name="Tsai I.J."/>
            <person name="Slot J."/>
            <person name="Sipos G."/>
            <person name="Plett J."/>
            <person name="Nagy L.G."/>
            <person name="Grigoriev I.V."/>
        </authorList>
    </citation>
    <scope>NUCLEOTIDE SEQUENCE</scope>
    <source>
        <strain evidence="2">HWK02</strain>
    </source>
</reference>
<evidence type="ECO:0000313" key="3">
    <source>
        <dbReference type="Proteomes" id="UP001175228"/>
    </source>
</evidence>
<proteinExistence type="predicted"/>
<dbReference type="Proteomes" id="UP001175228">
    <property type="component" value="Unassembled WGS sequence"/>
</dbReference>
<dbReference type="AlphaFoldDB" id="A0AA39V057"/>